<proteinExistence type="predicted"/>
<evidence type="ECO:0000256" key="1">
    <source>
        <dbReference type="SAM" id="MobiDB-lite"/>
    </source>
</evidence>
<dbReference type="EMBL" id="JYIV01000030">
    <property type="protein sequence ID" value="KJL18483.1"/>
    <property type="molecule type" value="Genomic_DNA"/>
</dbReference>
<feature type="region of interest" description="Disordered" evidence="1">
    <location>
        <begin position="25"/>
        <end position="59"/>
    </location>
</feature>
<accession>A0A0F0KC74</accession>
<feature type="chain" id="PRO_5002444274" evidence="2">
    <location>
        <begin position="24"/>
        <end position="190"/>
    </location>
</feature>
<name>A0A0F0KC74_9MICO</name>
<protein>
    <submittedName>
        <fullName evidence="3">Uncharacterized protein</fullName>
    </submittedName>
</protein>
<evidence type="ECO:0000313" key="4">
    <source>
        <dbReference type="Proteomes" id="UP000033725"/>
    </source>
</evidence>
<feature type="signal peptide" evidence="2">
    <location>
        <begin position="1"/>
        <end position="23"/>
    </location>
</feature>
<dbReference type="PATRIC" id="fig|82380.10.peg.3325"/>
<evidence type="ECO:0000256" key="2">
    <source>
        <dbReference type="SAM" id="SignalP"/>
    </source>
</evidence>
<dbReference type="RefSeq" id="WP_045265112.1">
    <property type="nucleotide sequence ID" value="NZ_JYIV01000030.1"/>
</dbReference>
<dbReference type="AlphaFoldDB" id="A0A0F0KC74"/>
<sequence length="190" mass="19802">MNPRILSAGAGILLLVAALTACAAPDPGPSSTPEAVDPGPSQSPAPASSPTPTPRPAGEELTCESMISDGTVTALADAGWTAETKEFVAGGVELTEGLLCFWADYSVGSDHGQLYGWSAIDDADAATAQAALLAEGWKREDGPDGVYFTEDAQYAMGTDEDGYGMTYLFGDGWVRLADTRQGLILIEWPR</sequence>
<reference evidence="3 4" key="1">
    <citation type="submission" date="2015-02" db="EMBL/GenBank/DDBJ databases">
        <title>Draft genome sequences of ten Microbacterium spp. with emphasis on heavy metal contaminated environments.</title>
        <authorList>
            <person name="Corretto E."/>
        </authorList>
    </citation>
    <scope>NUCLEOTIDE SEQUENCE [LARGE SCALE GENOMIC DNA]</scope>
    <source>
        <strain evidence="3 4">BEL163</strain>
    </source>
</reference>
<dbReference type="Proteomes" id="UP000033725">
    <property type="component" value="Unassembled WGS sequence"/>
</dbReference>
<dbReference type="PROSITE" id="PS51257">
    <property type="entry name" value="PROKAR_LIPOPROTEIN"/>
    <property type="match status" value="1"/>
</dbReference>
<evidence type="ECO:0000313" key="3">
    <source>
        <dbReference type="EMBL" id="KJL18483.1"/>
    </source>
</evidence>
<organism evidence="3 4">
    <name type="scientific">Microbacterium oxydans</name>
    <dbReference type="NCBI Taxonomy" id="82380"/>
    <lineage>
        <taxon>Bacteria</taxon>
        <taxon>Bacillati</taxon>
        <taxon>Actinomycetota</taxon>
        <taxon>Actinomycetes</taxon>
        <taxon>Micrococcales</taxon>
        <taxon>Microbacteriaceae</taxon>
        <taxon>Microbacterium</taxon>
    </lineage>
</organism>
<comment type="caution">
    <text evidence="3">The sequence shown here is derived from an EMBL/GenBank/DDBJ whole genome shotgun (WGS) entry which is preliminary data.</text>
</comment>
<gene>
    <name evidence="3" type="ORF">RN51_03317</name>
</gene>
<keyword evidence="2" id="KW-0732">Signal</keyword>
<feature type="compositionally biased region" description="Pro residues" evidence="1">
    <location>
        <begin position="41"/>
        <end position="55"/>
    </location>
</feature>
<dbReference type="OrthoDB" id="5082740at2"/>